<feature type="transmembrane region" description="Helical" evidence="10">
    <location>
        <begin position="460"/>
        <end position="482"/>
    </location>
</feature>
<dbReference type="FunCoup" id="A0A7F5R382">
    <property type="interactions" value="72"/>
</dbReference>
<keyword evidence="4 10" id="KW-0812">Transmembrane</keyword>
<dbReference type="GO" id="GO:0046872">
    <property type="term" value="F:metal ion binding"/>
    <property type="evidence" value="ECO:0007669"/>
    <property type="project" value="UniProtKB-KW"/>
</dbReference>
<dbReference type="InterPro" id="IPR000175">
    <property type="entry name" value="Na/ntran_symport"/>
</dbReference>
<evidence type="ECO:0000256" key="1">
    <source>
        <dbReference type="ARBA" id="ARBA00004141"/>
    </source>
</evidence>
<dbReference type="PANTHER" id="PTHR11616:SF240">
    <property type="entry name" value="BLOATED TUBULES, ISOFORM B-RELATED"/>
    <property type="match status" value="1"/>
</dbReference>
<evidence type="ECO:0000256" key="8">
    <source>
        <dbReference type="PIRSR" id="PIRSR600175-1"/>
    </source>
</evidence>
<evidence type="ECO:0000256" key="7">
    <source>
        <dbReference type="ARBA" id="ARBA00023136"/>
    </source>
</evidence>
<feature type="transmembrane region" description="Helical" evidence="10">
    <location>
        <begin position="148"/>
        <end position="176"/>
    </location>
</feature>
<feature type="transmembrane region" description="Helical" evidence="10">
    <location>
        <begin position="296"/>
        <end position="316"/>
    </location>
</feature>
<evidence type="ECO:0000313" key="11">
    <source>
        <dbReference type="Proteomes" id="UP000192223"/>
    </source>
</evidence>
<comment type="subcellular location">
    <subcellularLocation>
        <location evidence="1">Membrane</location>
        <topology evidence="1">Multi-pass membrane protein</topology>
    </subcellularLocation>
</comment>
<keyword evidence="8" id="KW-0479">Metal-binding</keyword>
<dbReference type="Proteomes" id="UP000192223">
    <property type="component" value="Unplaced"/>
</dbReference>
<dbReference type="CTD" id="39939"/>
<feature type="transmembrane region" description="Helical" evidence="10">
    <location>
        <begin position="221"/>
        <end position="240"/>
    </location>
</feature>
<evidence type="ECO:0000256" key="3">
    <source>
        <dbReference type="ARBA" id="ARBA00022448"/>
    </source>
</evidence>
<evidence type="ECO:0000256" key="6">
    <source>
        <dbReference type="ARBA" id="ARBA00022989"/>
    </source>
</evidence>
<accession>A0A7F5R382</accession>
<dbReference type="InterPro" id="IPR037272">
    <property type="entry name" value="SNS_sf"/>
</dbReference>
<sequence length="797" mass="90496">MTLYYHECQCYECKGGDLQFIFGYPLYPPHLYLRRSSKFNNCSNKLKRVAKKFDHFTVKTIRLCKTCGSWFTYVETVLCTISLSAGLGNVYRLTQTTLIEGGLPFLLAYVILALFLGFPILFLELGLGQLVQEGFTKTWRAVPVLKGVTYIKFIVLCLLSLYYPLYIGLFLFYLIWFSTQGAPPFNECPGILSGNNETIYPSGQDCIRKTFLESPYTDPQWYGIYIAFLLAIWVAVSILLCRRTRAFVTSLILLVLIIIGCFIALAVKAVDEDFKYSGLEKLLTNVDWSLLATANVWYFGIIQVFFSTNVGMGPFVTNAGIIYNKANVFWIALSLTFLSLIFGISSIVLTYTISGNLNLTLTGNDIPEVHLLAIVYSTALQHSNGASQFWSIIVLSVLICSGLISMITILFAILKAVRVESRKGWSWWRCLVLASVTGIIFGSTILLVPEFKIVRLLDHYIIGNIIILCTILEIAAIVSYYGTKRLRLDFEFLLGSKLPVLNIILWWIIPIALLIIFIWALAAVNLIGTINDDPLWLYSTGWALVGASLIFIGIIAIYRISKQDEYYTFNDKIKASTKPLRKWGPIDPIMRYNWVQWHSKAKKGVRDFTLKRRGTRDYTHSVKKNKLTPPRNFAPLSQMTVARESPALFRTNGSPSVFHNNDLNQNNIRLSTTSSQYIEPLSTEDYETPVSKPQTKLGHVEDYDDQLRVTYCFDALNHPGRNNGIINNAFEPKINNGMDLEKTLKNPLSNPDYMHHENSSSPSEGYGTFKNRPYIIGDEMEHYTYRRSSEFEESTEL</sequence>
<dbReference type="GeneID" id="108741478"/>
<evidence type="ECO:0000256" key="10">
    <source>
        <dbReference type="SAM" id="Phobius"/>
    </source>
</evidence>
<dbReference type="InParanoid" id="A0A7F5R382"/>
<dbReference type="GO" id="GO:0005886">
    <property type="term" value="C:plasma membrane"/>
    <property type="evidence" value="ECO:0007669"/>
    <property type="project" value="TreeGrafter"/>
</dbReference>
<reference evidence="12" key="1">
    <citation type="submission" date="2025-08" db="UniProtKB">
        <authorList>
            <consortium name="RefSeq"/>
        </authorList>
    </citation>
    <scope>IDENTIFICATION</scope>
</reference>
<dbReference type="RefSeq" id="XP_025829614.1">
    <property type="nucleotide sequence ID" value="XM_025973829.1"/>
</dbReference>
<dbReference type="KEGG" id="apln:108741478"/>
<dbReference type="SUPFAM" id="SSF161070">
    <property type="entry name" value="SNF-like"/>
    <property type="match status" value="1"/>
</dbReference>
<feature type="transmembrane region" description="Helical" evidence="10">
    <location>
        <begin position="389"/>
        <end position="414"/>
    </location>
</feature>
<evidence type="ECO:0000256" key="2">
    <source>
        <dbReference type="ARBA" id="ARBA00006459"/>
    </source>
</evidence>
<proteinExistence type="inferred from homology"/>
<feature type="region of interest" description="Disordered" evidence="9">
    <location>
        <begin position="746"/>
        <end position="768"/>
    </location>
</feature>
<keyword evidence="5" id="KW-0769">Symport</keyword>
<feature type="transmembrane region" description="Helical" evidence="10">
    <location>
        <begin position="426"/>
        <end position="448"/>
    </location>
</feature>
<gene>
    <name evidence="12" type="primary">LOC108741478</name>
</gene>
<keyword evidence="6 10" id="KW-1133">Transmembrane helix</keyword>
<dbReference type="PROSITE" id="PS50267">
    <property type="entry name" value="NA_NEUROTRAN_SYMP_3"/>
    <property type="match status" value="1"/>
</dbReference>
<feature type="transmembrane region" description="Helical" evidence="10">
    <location>
        <begin position="536"/>
        <end position="558"/>
    </location>
</feature>
<dbReference type="GO" id="GO:0015375">
    <property type="term" value="F:glycine:sodium symporter activity"/>
    <property type="evidence" value="ECO:0007669"/>
    <property type="project" value="TreeGrafter"/>
</dbReference>
<evidence type="ECO:0000256" key="9">
    <source>
        <dbReference type="SAM" id="MobiDB-lite"/>
    </source>
</evidence>
<name>A0A7F5R382_AGRPL</name>
<evidence type="ECO:0000313" key="12">
    <source>
        <dbReference type="RefSeq" id="XP_025829614.1"/>
    </source>
</evidence>
<keyword evidence="3" id="KW-0813">Transport</keyword>
<feature type="transmembrane region" description="Helical" evidence="10">
    <location>
        <begin position="247"/>
        <end position="267"/>
    </location>
</feature>
<feature type="transmembrane region" description="Helical" evidence="10">
    <location>
        <begin position="103"/>
        <end position="127"/>
    </location>
</feature>
<feature type="transmembrane region" description="Helical" evidence="10">
    <location>
        <begin position="328"/>
        <end position="353"/>
    </location>
</feature>
<evidence type="ECO:0000256" key="4">
    <source>
        <dbReference type="ARBA" id="ARBA00022692"/>
    </source>
</evidence>
<feature type="binding site" evidence="8">
    <location>
        <position position="89"/>
    </location>
    <ligand>
        <name>Na(+)</name>
        <dbReference type="ChEBI" id="CHEBI:29101"/>
        <label>1</label>
    </ligand>
</feature>
<feature type="transmembrane region" description="Helical" evidence="10">
    <location>
        <begin position="70"/>
        <end position="91"/>
    </location>
</feature>
<dbReference type="Pfam" id="PF00209">
    <property type="entry name" value="SNF"/>
    <property type="match status" value="2"/>
</dbReference>
<dbReference type="PRINTS" id="PR00176">
    <property type="entry name" value="NANEUSMPORT"/>
</dbReference>
<comment type="similarity">
    <text evidence="2">Belongs to the sodium:neurotransmitter symporter (SNF) (TC 2.A.22) family.</text>
</comment>
<dbReference type="AlphaFoldDB" id="A0A7F5R382"/>
<organism evidence="11 12">
    <name type="scientific">Agrilus planipennis</name>
    <name type="common">Emerald ash borer</name>
    <name type="synonym">Agrilus marcopoli</name>
    <dbReference type="NCBI Taxonomy" id="224129"/>
    <lineage>
        <taxon>Eukaryota</taxon>
        <taxon>Metazoa</taxon>
        <taxon>Ecdysozoa</taxon>
        <taxon>Arthropoda</taxon>
        <taxon>Hexapoda</taxon>
        <taxon>Insecta</taxon>
        <taxon>Pterygota</taxon>
        <taxon>Neoptera</taxon>
        <taxon>Endopterygota</taxon>
        <taxon>Coleoptera</taxon>
        <taxon>Polyphaga</taxon>
        <taxon>Elateriformia</taxon>
        <taxon>Buprestoidea</taxon>
        <taxon>Buprestidae</taxon>
        <taxon>Agrilinae</taxon>
        <taxon>Agrilus</taxon>
    </lineage>
</organism>
<dbReference type="PANTHER" id="PTHR11616">
    <property type="entry name" value="SODIUM/CHLORIDE DEPENDENT TRANSPORTER"/>
    <property type="match status" value="1"/>
</dbReference>
<dbReference type="OrthoDB" id="6581954at2759"/>
<feature type="transmembrane region" description="Helical" evidence="10">
    <location>
        <begin position="503"/>
        <end position="524"/>
    </location>
</feature>
<keyword evidence="7 10" id="KW-0472">Membrane</keyword>
<feature type="binding site" evidence="8">
    <location>
        <position position="405"/>
    </location>
    <ligand>
        <name>Na(+)</name>
        <dbReference type="ChEBI" id="CHEBI:29101"/>
        <label>1</label>
    </ligand>
</feature>
<evidence type="ECO:0000256" key="5">
    <source>
        <dbReference type="ARBA" id="ARBA00022847"/>
    </source>
</evidence>
<keyword evidence="11" id="KW-1185">Reference proteome</keyword>
<feature type="binding site" evidence="8">
    <location>
        <position position="307"/>
    </location>
    <ligand>
        <name>Na(+)</name>
        <dbReference type="ChEBI" id="CHEBI:29101"/>
        <label>1</label>
    </ligand>
</feature>
<protein>
    <submittedName>
        <fullName evidence="12">Sodium-dependent nutrient amino acid transporter 1-like</fullName>
    </submittedName>
</protein>
<keyword evidence="8" id="KW-0915">Sodium</keyword>